<dbReference type="EMBL" id="ADLO01000065">
    <property type="protein sequence ID" value="KGF55082.1"/>
    <property type="molecule type" value="Genomic_DNA"/>
</dbReference>
<dbReference type="InterPro" id="IPR013367">
    <property type="entry name" value="Flagellar_put"/>
</dbReference>
<accession>A0A096CJT9</accession>
<dbReference type="Proteomes" id="UP000029585">
    <property type="component" value="Unassembled WGS sequence"/>
</dbReference>
<feature type="region of interest" description="Disordered" evidence="1">
    <location>
        <begin position="1"/>
        <end position="26"/>
    </location>
</feature>
<sequence>MEHAVEGLGSPALGRGHTYSTGKQTSSGFGAVLQQELARADERQIAFSKHAIARAEERGIAVTPALLDRLTDSVERAQAKGATNILALDQSLAFIINVPHNRVITTLSQDEMKENIFTNIDGAVIL</sequence>
<dbReference type="AlphaFoldDB" id="A0A096CJT9"/>
<dbReference type="HOGENOM" id="CLU_145226_1_0_9"/>
<gene>
    <name evidence="2" type="ORF">HMPREF9460_02257</name>
</gene>
<reference evidence="2 3" key="1">
    <citation type="submission" date="2011-08" db="EMBL/GenBank/DDBJ databases">
        <title>The Genome Sequence of Clostridium orbiscindens 1_3_50AFAA.</title>
        <authorList>
            <consortium name="The Broad Institute Genome Sequencing Platform"/>
            <person name="Earl A."/>
            <person name="Ward D."/>
            <person name="Feldgarden M."/>
            <person name="Gevers D."/>
            <person name="Daigneault M."/>
            <person name="Strauss J."/>
            <person name="Allen-Vercoe E."/>
            <person name="Young S.K."/>
            <person name="Zeng Q."/>
            <person name="Gargeya S."/>
            <person name="Fitzgerald M."/>
            <person name="Haas B."/>
            <person name="Abouelleil A."/>
            <person name="Alvarado L."/>
            <person name="Arachchi H.M."/>
            <person name="Berlin A."/>
            <person name="Brown A."/>
            <person name="Chapman S.B."/>
            <person name="Chen Z."/>
            <person name="Dunbar C."/>
            <person name="Freedman E."/>
            <person name="Gearin G."/>
            <person name="Gellesch M."/>
            <person name="Goldberg J."/>
            <person name="Griggs A."/>
            <person name="Gujja S."/>
            <person name="Heiman D."/>
            <person name="Howarth C."/>
            <person name="Larson L."/>
            <person name="Lui A."/>
            <person name="MacDonald P.J.P."/>
            <person name="Montmayeur A."/>
            <person name="Murphy C."/>
            <person name="Neiman D."/>
            <person name="Pearson M."/>
            <person name="Priest M."/>
            <person name="Roberts A."/>
            <person name="Saif S."/>
            <person name="Shea T."/>
            <person name="Shenoy N."/>
            <person name="Sisk P."/>
            <person name="Stolte C."/>
            <person name="Sykes S."/>
            <person name="Wortman J."/>
            <person name="Nusbaum C."/>
            <person name="Birren B."/>
        </authorList>
    </citation>
    <scope>NUCLEOTIDE SEQUENCE [LARGE SCALE GENOMIC DNA]</scope>
    <source>
        <strain evidence="2 3">1_3_50AFAA</strain>
    </source>
</reference>
<evidence type="ECO:0000313" key="3">
    <source>
        <dbReference type="Proteomes" id="UP000029585"/>
    </source>
</evidence>
<organism evidence="2 3">
    <name type="scientific">Flavonifractor plautii 1_3_50AFAA</name>
    <dbReference type="NCBI Taxonomy" id="742738"/>
    <lineage>
        <taxon>Bacteria</taxon>
        <taxon>Bacillati</taxon>
        <taxon>Bacillota</taxon>
        <taxon>Clostridia</taxon>
        <taxon>Eubacteriales</taxon>
        <taxon>Oscillospiraceae</taxon>
        <taxon>Flavonifractor</taxon>
    </lineage>
</organism>
<proteinExistence type="predicted"/>
<dbReference type="NCBIfam" id="TIGR02530">
    <property type="entry name" value="flg_new"/>
    <property type="match status" value="1"/>
</dbReference>
<dbReference type="Pfam" id="PF12611">
    <property type="entry name" value="Flagellar_put"/>
    <property type="match status" value="1"/>
</dbReference>
<dbReference type="PATRIC" id="fig|742738.3.peg.2318"/>
<dbReference type="GeneID" id="63974804"/>
<evidence type="ECO:0008006" key="4">
    <source>
        <dbReference type="Google" id="ProtNLM"/>
    </source>
</evidence>
<name>A0A096CJT9_FLAPL</name>
<keyword evidence="3" id="KW-1185">Reference proteome</keyword>
<dbReference type="eggNOG" id="ENOG5032Y5R">
    <property type="taxonomic scope" value="Bacteria"/>
</dbReference>
<dbReference type="RefSeq" id="WP_007489260.1">
    <property type="nucleotide sequence ID" value="NZ_KN174163.1"/>
</dbReference>
<evidence type="ECO:0000313" key="2">
    <source>
        <dbReference type="EMBL" id="KGF55082.1"/>
    </source>
</evidence>
<evidence type="ECO:0000256" key="1">
    <source>
        <dbReference type="SAM" id="MobiDB-lite"/>
    </source>
</evidence>
<protein>
    <recommendedName>
        <fullName evidence="4">Flagellar operon protein</fullName>
    </recommendedName>
</protein>
<comment type="caution">
    <text evidence="2">The sequence shown here is derived from an EMBL/GenBank/DDBJ whole genome shotgun (WGS) entry which is preliminary data.</text>
</comment>